<dbReference type="PANTHER" id="PTHR43270">
    <property type="entry name" value="BETA-ALA-HIS DIPEPTIDASE"/>
    <property type="match status" value="1"/>
</dbReference>
<keyword evidence="3" id="KW-0479">Metal-binding</keyword>
<evidence type="ECO:0000259" key="5">
    <source>
        <dbReference type="Pfam" id="PF07687"/>
    </source>
</evidence>
<dbReference type="CDD" id="cd05676">
    <property type="entry name" value="M20_dipept_like_CNDP"/>
    <property type="match status" value="1"/>
</dbReference>
<dbReference type="Pfam" id="PF01546">
    <property type="entry name" value="Peptidase_M20"/>
    <property type="match status" value="1"/>
</dbReference>
<dbReference type="GO" id="GO:0008233">
    <property type="term" value="F:peptidase activity"/>
    <property type="evidence" value="ECO:0007669"/>
    <property type="project" value="UniProtKB-KW"/>
</dbReference>
<dbReference type="InterPro" id="IPR011650">
    <property type="entry name" value="Peptidase_M20_dimer"/>
</dbReference>
<dbReference type="Pfam" id="PF07687">
    <property type="entry name" value="M20_dimer"/>
    <property type="match status" value="1"/>
</dbReference>
<dbReference type="Proteomes" id="UP000813824">
    <property type="component" value="Unassembled WGS sequence"/>
</dbReference>
<evidence type="ECO:0000313" key="7">
    <source>
        <dbReference type="Proteomes" id="UP000813824"/>
    </source>
</evidence>
<evidence type="ECO:0000256" key="1">
    <source>
        <dbReference type="ARBA" id="ARBA00006247"/>
    </source>
</evidence>
<evidence type="ECO:0000313" key="6">
    <source>
        <dbReference type="EMBL" id="KAH8083356.1"/>
    </source>
</evidence>
<keyword evidence="7" id="KW-1185">Reference proteome</keyword>
<keyword evidence="4" id="KW-0378">Hydrolase</keyword>
<evidence type="ECO:0000256" key="3">
    <source>
        <dbReference type="ARBA" id="ARBA00022723"/>
    </source>
</evidence>
<evidence type="ECO:0000256" key="2">
    <source>
        <dbReference type="ARBA" id="ARBA00022670"/>
    </source>
</evidence>
<dbReference type="PANTHER" id="PTHR43270:SF4">
    <property type="entry name" value="CARNOSINE DIPEPTIDASE 2, ISOFORM A"/>
    <property type="match status" value="1"/>
</dbReference>
<comment type="caution">
    <text evidence="6">The sequence shown here is derived from an EMBL/GenBank/DDBJ whole genome shotgun (WGS) entry which is preliminary data.</text>
</comment>
<gene>
    <name evidence="6" type="ORF">BXZ70DRAFT_1068179</name>
</gene>
<dbReference type="AlphaFoldDB" id="A0A8K0XL68"/>
<organism evidence="6 7">
    <name type="scientific">Cristinia sonorae</name>
    <dbReference type="NCBI Taxonomy" id="1940300"/>
    <lineage>
        <taxon>Eukaryota</taxon>
        <taxon>Fungi</taxon>
        <taxon>Dikarya</taxon>
        <taxon>Basidiomycota</taxon>
        <taxon>Agaricomycotina</taxon>
        <taxon>Agaricomycetes</taxon>
        <taxon>Agaricomycetidae</taxon>
        <taxon>Agaricales</taxon>
        <taxon>Pleurotineae</taxon>
        <taxon>Stephanosporaceae</taxon>
        <taxon>Cristinia</taxon>
    </lineage>
</organism>
<dbReference type="EMBL" id="JAEVFJ010000048">
    <property type="protein sequence ID" value="KAH8083356.1"/>
    <property type="molecule type" value="Genomic_DNA"/>
</dbReference>
<dbReference type="SUPFAM" id="SSF53187">
    <property type="entry name" value="Zn-dependent exopeptidases"/>
    <property type="match status" value="1"/>
</dbReference>
<dbReference type="OrthoDB" id="7832001at2759"/>
<accession>A0A8K0XL68</accession>
<reference evidence="6" key="1">
    <citation type="journal article" date="2021" name="New Phytol.">
        <title>Evolutionary innovations through gain and loss of genes in the ectomycorrhizal Boletales.</title>
        <authorList>
            <person name="Wu G."/>
            <person name="Miyauchi S."/>
            <person name="Morin E."/>
            <person name="Kuo A."/>
            <person name="Drula E."/>
            <person name="Varga T."/>
            <person name="Kohler A."/>
            <person name="Feng B."/>
            <person name="Cao Y."/>
            <person name="Lipzen A."/>
            <person name="Daum C."/>
            <person name="Hundley H."/>
            <person name="Pangilinan J."/>
            <person name="Johnson J."/>
            <person name="Barry K."/>
            <person name="LaButti K."/>
            <person name="Ng V."/>
            <person name="Ahrendt S."/>
            <person name="Min B."/>
            <person name="Choi I.G."/>
            <person name="Park H."/>
            <person name="Plett J.M."/>
            <person name="Magnuson J."/>
            <person name="Spatafora J.W."/>
            <person name="Nagy L.G."/>
            <person name="Henrissat B."/>
            <person name="Grigoriev I.V."/>
            <person name="Yang Z.L."/>
            <person name="Xu J."/>
            <person name="Martin F.M."/>
        </authorList>
    </citation>
    <scope>NUCLEOTIDE SEQUENCE</scope>
    <source>
        <strain evidence="6">KKN 215</strain>
    </source>
</reference>
<comment type="similarity">
    <text evidence="1">Belongs to the peptidase M20A family.</text>
</comment>
<keyword evidence="2" id="KW-0645">Protease</keyword>
<feature type="domain" description="Peptidase M20 dimerisation" evidence="5">
    <location>
        <begin position="212"/>
        <end position="368"/>
    </location>
</feature>
<dbReference type="GO" id="GO:0006508">
    <property type="term" value="P:proteolysis"/>
    <property type="evidence" value="ECO:0007669"/>
    <property type="project" value="UniProtKB-KW"/>
</dbReference>
<evidence type="ECO:0000256" key="4">
    <source>
        <dbReference type="ARBA" id="ARBA00022801"/>
    </source>
</evidence>
<dbReference type="InterPro" id="IPR002933">
    <property type="entry name" value="Peptidase_M20"/>
</dbReference>
<sequence length="498" mass="54726">MSPIDDFLQYVDDNQSGFIDRLRDAVAIKSVSGDASLRPDVQNMVDWFDGQLRSYGVQTEQVDLGYQTVDGQQLKLPNAILGRIGDDPNKKTVLVYGHMDVQPAEKSDGWNTDPFTLTIDDQDRMFGRGSTDDKGPICAWVNVLEAHSAKQLDLPVNLRFCFEAMEESGSEGLDDLINKEAAKGEDGYFDNVDCVCISDNYWLNARTPIVTYGLRGVAYFEVTIGGPAQDLHSGMWGNVVHEPMTDLFNIMSQLVRGDGYILVEGVYSGIDDPTPEELALYNALDYTMDDFKSAVGGDIGLSEDVSQLLMGRMRWPSLSLHGIRGASSDETSKTVIPATVTGKFSLRLVPPQTPEDIEKKVKTYIEKVFNTLNTKSTLKEVVMTSGGMPWITDDKNWSYKAADDATMDVYGQNPDHCREGGSIPVTLTFSDALKVPVLLLPVGRGDDGAHSTNEKLDISNYMGGTKLLGTYLYKVAASETGEARRAPNKQKLPARALP</sequence>
<dbReference type="Gene3D" id="3.30.70.360">
    <property type="match status" value="1"/>
</dbReference>
<name>A0A8K0XL68_9AGAR</name>
<dbReference type="GO" id="GO:0046872">
    <property type="term" value="F:metal ion binding"/>
    <property type="evidence" value="ECO:0007669"/>
    <property type="project" value="UniProtKB-KW"/>
</dbReference>
<proteinExistence type="inferred from homology"/>
<dbReference type="Gene3D" id="3.40.630.10">
    <property type="entry name" value="Zn peptidases"/>
    <property type="match status" value="1"/>
</dbReference>
<protein>
    <submittedName>
        <fullName evidence="6">CNDP dipeptidase</fullName>
    </submittedName>
</protein>
<dbReference type="InterPro" id="IPR051458">
    <property type="entry name" value="Cyt/Met_Dipeptidase"/>
</dbReference>